<dbReference type="STRING" id="1064592.G0VEA6"/>
<comment type="similarity">
    <text evidence="8">Belongs to the FIT family. Fungal FIT2B/SCS3 subfamily.</text>
</comment>
<keyword evidence="8" id="KW-0444">Lipid biosynthesis</keyword>
<dbReference type="GO" id="GO:0005788">
    <property type="term" value="C:endoplasmic reticulum lumen"/>
    <property type="evidence" value="ECO:0007669"/>
    <property type="project" value="EnsemblFungi"/>
</dbReference>
<evidence type="ECO:0000256" key="4">
    <source>
        <dbReference type="ARBA" id="ARBA00022824"/>
    </source>
</evidence>
<keyword evidence="4 8" id="KW-0256">Endoplasmic reticulum</keyword>
<dbReference type="PANTHER" id="PTHR23129:SF0">
    <property type="entry name" value="ACYL-COENZYME A DIPHOSPHATASE FITM2"/>
    <property type="match status" value="1"/>
</dbReference>
<feature type="transmembrane region" description="Helical" evidence="9">
    <location>
        <begin position="344"/>
        <end position="365"/>
    </location>
</feature>
<name>G0VEA6_NAUCA</name>
<feature type="transmembrane region" description="Helical" evidence="9">
    <location>
        <begin position="7"/>
        <end position="26"/>
    </location>
</feature>
<dbReference type="eggNOG" id="KOG3750">
    <property type="taxonomic scope" value="Eukaryota"/>
</dbReference>
<dbReference type="HAMAP" id="MF_03231">
    <property type="entry name" value="SCS3"/>
    <property type="match status" value="1"/>
</dbReference>
<keyword evidence="7 8" id="KW-0472">Membrane</keyword>
<dbReference type="KEGG" id="ncs:NCAS_0D03160"/>
<evidence type="ECO:0000313" key="11">
    <source>
        <dbReference type="Proteomes" id="UP000001640"/>
    </source>
</evidence>
<dbReference type="InterPro" id="IPR019388">
    <property type="entry name" value="FIT"/>
</dbReference>
<evidence type="ECO:0000256" key="3">
    <source>
        <dbReference type="ARBA" id="ARBA00022801"/>
    </source>
</evidence>
<organism evidence="10 11">
    <name type="scientific">Naumovozyma castellii</name>
    <name type="common">Yeast</name>
    <name type="synonym">Saccharomyces castellii</name>
    <dbReference type="NCBI Taxonomy" id="27288"/>
    <lineage>
        <taxon>Eukaryota</taxon>
        <taxon>Fungi</taxon>
        <taxon>Dikarya</taxon>
        <taxon>Ascomycota</taxon>
        <taxon>Saccharomycotina</taxon>
        <taxon>Saccharomycetes</taxon>
        <taxon>Saccharomycetales</taxon>
        <taxon>Saccharomycetaceae</taxon>
        <taxon>Naumovozyma</taxon>
    </lineage>
</organism>
<keyword evidence="6" id="KW-0443">Lipid metabolism</keyword>
<dbReference type="Proteomes" id="UP000001640">
    <property type="component" value="Chromosome 4"/>
</dbReference>
<evidence type="ECO:0000256" key="2">
    <source>
        <dbReference type="ARBA" id="ARBA00022692"/>
    </source>
</evidence>
<dbReference type="GO" id="GO:0055091">
    <property type="term" value="P:phospholipid homeostasis"/>
    <property type="evidence" value="ECO:0007669"/>
    <property type="project" value="EnsemblFungi"/>
</dbReference>
<keyword evidence="2 8" id="KW-0812">Transmembrane</keyword>
<keyword evidence="8" id="KW-1208">Phospholipid metabolism</keyword>
<dbReference type="FunCoup" id="G0VEA6">
    <property type="interactions" value="102"/>
</dbReference>
<dbReference type="PANTHER" id="PTHR23129">
    <property type="entry name" value="ACYL-COENZYME A DIPHOSPHATASE FITM2"/>
    <property type="match status" value="1"/>
</dbReference>
<comment type="function">
    <text evidence="8">Fatty acyl-coenzyme A (CoA) diphosphatase that hydrolyzes fatty acyl-CoA to yield acyl-4'-phosphopantetheine and adenosine 3',5'-bisphosphate. Preferentially hydrolyzes unsaturated long-chain acyl-CoA substrates in the endoplasmic reticulum (ER) lumen. This catalytic activity is required for maintaining ER structure and for lipid droplets (LDs) biogenesis, which are lipid storage organelles involved in maintaining lipid and energy homeostasis. May directly bind to diacylglycerol (DAGs) and triacylglycerol, which is also important for LD biogenesis. May support directional budding of nacent LDs from the ER into the cytosol by reducing DAG levels at sites of LD formation. May play a role in the regulation of cell morphology and cytoskeletal organization. Involved in phospholipid biosynthesis.</text>
</comment>
<dbReference type="AlphaFoldDB" id="G0VEA6"/>
<reference key="2">
    <citation type="submission" date="2011-08" db="EMBL/GenBank/DDBJ databases">
        <title>Genome sequence of Naumovozyma castellii.</title>
        <authorList>
            <person name="Gordon J.L."/>
            <person name="Armisen D."/>
            <person name="Proux-Wera E."/>
            <person name="OhEigeartaigh S.S."/>
            <person name="Byrne K.P."/>
            <person name="Wolfe K.H."/>
        </authorList>
    </citation>
    <scope>NUCLEOTIDE SEQUENCE</scope>
    <source>
        <strain>Type strain:CBS 4309</strain>
    </source>
</reference>
<accession>G0VEA6</accession>
<evidence type="ECO:0000256" key="5">
    <source>
        <dbReference type="ARBA" id="ARBA00022989"/>
    </source>
</evidence>
<comment type="subcellular location">
    <subcellularLocation>
        <location evidence="1 8">Endoplasmic reticulum membrane</location>
        <topology evidence="1 8">Multi-pass membrane protein</topology>
    </subcellularLocation>
</comment>
<evidence type="ECO:0000256" key="1">
    <source>
        <dbReference type="ARBA" id="ARBA00004477"/>
    </source>
</evidence>
<dbReference type="EMBL" id="HE576755">
    <property type="protein sequence ID" value="CCC69897.1"/>
    <property type="molecule type" value="Genomic_DNA"/>
</dbReference>
<protein>
    <recommendedName>
        <fullName evidence="8">Acyl-coenzyme A diphosphatase SCS3</fullName>
        <ecNumber evidence="8">3.6.1.-</ecNumber>
    </recommendedName>
    <alternativeName>
        <fullName evidence="8">FIT family protein SCS3</fullName>
    </alternativeName>
</protein>
<dbReference type="GO" id="GO:0140042">
    <property type="term" value="P:lipid droplet formation"/>
    <property type="evidence" value="ECO:0007669"/>
    <property type="project" value="UniProtKB-UniRule"/>
</dbReference>
<sequence>MRTKQKLKILILITCPLTLPLGYIISRVFHLPTPYLISHWANKDGLINSIFVKKGWFWTTLLTWFCIFKYSSTATASSARRHSRLTRSLIRYIILTLWWFMFTQNLIPGTQLPPIMDIIFLLSGGKCQFDVFDLEHDGSLNESFQNVLGDQWRRRHKAWSRIYQFLSKFDSTGPSDSDSQLLDASLKTIGCVLNLEKECDMDHDVTSADLNSFIKRKMNSMGRISTSAMCRSHGGYWTMGHDPSGHIFLITLMTMFILGELQFFIQDAMARLLHDFNWVTILKQCGKLFDNGLIWNYIKLDSRDRRNWMRVIYETLILPPYTFAKEAAELVVLTGRFIIWDNPIILLITLLVVWLWSFLITTLVFHTVSEQLSGLFFAYMVAGILYWKAY</sequence>
<dbReference type="EC" id="3.6.1.-" evidence="8"/>
<keyword evidence="8" id="KW-0594">Phospholipid biosynthesis</keyword>
<dbReference type="Pfam" id="PF10261">
    <property type="entry name" value="FIT"/>
    <property type="match status" value="1"/>
</dbReference>
<dbReference type="InterPro" id="IPR046400">
    <property type="entry name" value="SCS3"/>
</dbReference>
<comment type="catalytic activity">
    <reaction evidence="8">
        <text>(9Z)-octadecenoyl-CoA + H2O = S-(9Z-octadecenoyl)-4'-phosphopantetheine + adenosine 3',5'-bisphosphate + 2 H(+)</text>
        <dbReference type="Rhea" id="RHEA:65564"/>
        <dbReference type="ChEBI" id="CHEBI:15377"/>
        <dbReference type="ChEBI" id="CHEBI:15378"/>
        <dbReference type="ChEBI" id="CHEBI:57387"/>
        <dbReference type="ChEBI" id="CHEBI:58343"/>
        <dbReference type="ChEBI" id="CHEBI:156553"/>
    </reaction>
</comment>
<feature type="transmembrane region" description="Helical" evidence="9">
    <location>
        <begin position="371"/>
        <end position="389"/>
    </location>
</feature>
<feature type="transmembrane region" description="Helical" evidence="9">
    <location>
        <begin position="89"/>
        <end position="107"/>
    </location>
</feature>
<comment type="catalytic activity">
    <reaction evidence="8">
        <text>(5Z,8Z,11Z,14Z)-eicosatetraenoyl-CoA + H2O = S-(5Z,8Z,11Z,14Z-eicosatetraenoyl)-4'-phosphopantetheine + adenosine 3',5'-bisphosphate + 2 H(+)</text>
        <dbReference type="Rhea" id="RHEA:65568"/>
        <dbReference type="ChEBI" id="CHEBI:15377"/>
        <dbReference type="ChEBI" id="CHEBI:15378"/>
        <dbReference type="ChEBI" id="CHEBI:57368"/>
        <dbReference type="ChEBI" id="CHEBI:58343"/>
        <dbReference type="ChEBI" id="CHEBI:156554"/>
    </reaction>
</comment>
<comment type="catalytic activity">
    <reaction evidence="8">
        <text>an acyl-CoA + H2O = an acyl-4'-phosphopantetheine + adenosine 3',5'-bisphosphate + 2 H(+)</text>
        <dbReference type="Rhea" id="RHEA:50044"/>
        <dbReference type="ChEBI" id="CHEBI:15377"/>
        <dbReference type="ChEBI" id="CHEBI:15378"/>
        <dbReference type="ChEBI" id="CHEBI:58342"/>
        <dbReference type="ChEBI" id="CHEBI:58343"/>
        <dbReference type="ChEBI" id="CHEBI:132023"/>
    </reaction>
</comment>
<dbReference type="InParanoid" id="G0VEA6"/>
<proteinExistence type="inferred from homology"/>
<keyword evidence="11" id="KW-1185">Reference proteome</keyword>
<evidence type="ECO:0000256" key="7">
    <source>
        <dbReference type="ARBA" id="ARBA00023136"/>
    </source>
</evidence>
<feature type="active site" evidence="8">
    <location>
        <position position="366"/>
    </location>
</feature>
<dbReference type="GeneID" id="96903503"/>
<evidence type="ECO:0000256" key="9">
    <source>
        <dbReference type="SAM" id="Phobius"/>
    </source>
</evidence>
<evidence type="ECO:0000256" key="6">
    <source>
        <dbReference type="ARBA" id="ARBA00023098"/>
    </source>
</evidence>
<feature type="transmembrane region" description="Helical" evidence="9">
    <location>
        <begin position="46"/>
        <end position="68"/>
    </location>
</feature>
<keyword evidence="3 8" id="KW-0378">Hydrolase</keyword>
<dbReference type="GO" id="GO:0008654">
    <property type="term" value="P:phospholipid biosynthetic process"/>
    <property type="evidence" value="ECO:0007669"/>
    <property type="project" value="UniProtKB-KW"/>
</dbReference>
<dbReference type="GO" id="GO:0010945">
    <property type="term" value="F:coenzyme A diphosphatase activity"/>
    <property type="evidence" value="ECO:0007669"/>
    <property type="project" value="InterPro"/>
</dbReference>
<comment type="catalytic activity">
    <reaction evidence="8">
        <text>hexadecanoyl-CoA + H2O = S-hexadecanoyl-4'-phosphopantetheine + adenosine 3',5'-bisphosphate + 2 H(+)</text>
        <dbReference type="Rhea" id="RHEA:50032"/>
        <dbReference type="ChEBI" id="CHEBI:15377"/>
        <dbReference type="ChEBI" id="CHEBI:15378"/>
        <dbReference type="ChEBI" id="CHEBI:57379"/>
        <dbReference type="ChEBI" id="CHEBI:58343"/>
        <dbReference type="ChEBI" id="CHEBI:132018"/>
    </reaction>
</comment>
<dbReference type="RefSeq" id="XP_003676258.1">
    <property type="nucleotide sequence ID" value="XM_003676210.1"/>
</dbReference>
<feature type="active site" evidence="8">
    <location>
        <position position="246"/>
    </location>
</feature>
<dbReference type="OrthoDB" id="5579088at2759"/>
<keyword evidence="5 8" id="KW-1133">Transmembrane helix</keyword>
<feature type="transmembrane region" description="Helical" evidence="9">
    <location>
        <begin position="246"/>
        <end position="265"/>
    </location>
</feature>
<dbReference type="GO" id="GO:0005789">
    <property type="term" value="C:endoplasmic reticulum membrane"/>
    <property type="evidence" value="ECO:0007669"/>
    <property type="project" value="UniProtKB-SubCell"/>
</dbReference>
<reference evidence="10 11" key="1">
    <citation type="journal article" date="2011" name="Proc. Natl. Acad. Sci. U.S.A.">
        <title>Evolutionary erosion of yeast sex chromosomes by mating-type switching accidents.</title>
        <authorList>
            <person name="Gordon J.L."/>
            <person name="Armisen D."/>
            <person name="Proux-Wera E."/>
            <person name="Oheigeartaigh S.S."/>
            <person name="Byrne K.P."/>
            <person name="Wolfe K.H."/>
        </authorList>
    </citation>
    <scope>NUCLEOTIDE SEQUENCE [LARGE SCALE GENOMIC DNA]</scope>
    <source>
        <strain evidence="11">ATCC 76901 / BCRC 22586 / CBS 4309 / NBRC 1992 / NRRL Y-12630</strain>
    </source>
</reference>
<dbReference type="HOGENOM" id="CLU_048143_2_1_1"/>
<evidence type="ECO:0000313" key="10">
    <source>
        <dbReference type="EMBL" id="CCC69897.1"/>
    </source>
</evidence>
<gene>
    <name evidence="10" type="primary">NCAS0D03160</name>
    <name evidence="8" type="synonym">FIT2B</name>
    <name evidence="8" type="synonym">SCS3</name>
    <name evidence="10" type="ordered locus">NCAS_0D03160</name>
</gene>
<dbReference type="OMA" id="FIIWDNP"/>
<evidence type="ECO:0000256" key="8">
    <source>
        <dbReference type="HAMAP-Rule" id="MF_03231"/>
    </source>
</evidence>